<dbReference type="Gene3D" id="3.30.420.10">
    <property type="entry name" value="Ribonuclease H-like superfamily/Ribonuclease H"/>
    <property type="match status" value="1"/>
</dbReference>
<dbReference type="AlphaFoldDB" id="A0A9P0LAR8"/>
<sequence>MVRERNFQHEFSFGPYLLPARLNAATFLEFLKAEHANMWDDVMLDLRRLAWFQLDGCPAHYSRIVRNWLDKNYPERWIGRGGPVPWPPRSPDLNPLDFFVWGFLKEKVYQTPVATRDMLIDRIRNACDEIRPYLNNAFDHSLELVE</sequence>
<dbReference type="PANTHER" id="PTHR47326">
    <property type="entry name" value="TRANSPOSABLE ELEMENT TC3 TRANSPOSASE-LIKE PROTEIN"/>
    <property type="match status" value="1"/>
</dbReference>
<comment type="caution">
    <text evidence="1">The sequence shown here is derived from an EMBL/GenBank/DDBJ whole genome shotgun (WGS) entry which is preliminary data.</text>
</comment>
<keyword evidence="2" id="KW-1185">Reference proteome</keyword>
<dbReference type="InterPro" id="IPR036397">
    <property type="entry name" value="RNaseH_sf"/>
</dbReference>
<gene>
    <name evidence="1" type="ORF">ACAOBT_LOCUS19943</name>
</gene>
<dbReference type="GO" id="GO:0003676">
    <property type="term" value="F:nucleic acid binding"/>
    <property type="evidence" value="ECO:0007669"/>
    <property type="project" value="InterPro"/>
</dbReference>
<protein>
    <recommendedName>
        <fullName evidence="3">Tc1-like transposase DDE domain-containing protein</fullName>
    </recommendedName>
</protein>
<accession>A0A9P0LAR8</accession>
<evidence type="ECO:0000313" key="2">
    <source>
        <dbReference type="Proteomes" id="UP001152888"/>
    </source>
</evidence>
<dbReference type="PANTHER" id="PTHR47326:SF1">
    <property type="entry name" value="HTH PSQ-TYPE DOMAIN-CONTAINING PROTEIN"/>
    <property type="match status" value="1"/>
</dbReference>
<dbReference type="OrthoDB" id="6766291at2759"/>
<proteinExistence type="predicted"/>
<reference evidence="1" key="1">
    <citation type="submission" date="2022-03" db="EMBL/GenBank/DDBJ databases">
        <authorList>
            <person name="Sayadi A."/>
        </authorList>
    </citation>
    <scope>NUCLEOTIDE SEQUENCE</scope>
</reference>
<dbReference type="EMBL" id="CAKOFQ010007099">
    <property type="protein sequence ID" value="CAH1990895.1"/>
    <property type="molecule type" value="Genomic_DNA"/>
</dbReference>
<dbReference type="Proteomes" id="UP001152888">
    <property type="component" value="Unassembled WGS sequence"/>
</dbReference>
<organism evidence="1 2">
    <name type="scientific">Acanthoscelides obtectus</name>
    <name type="common">Bean weevil</name>
    <name type="synonym">Bruchus obtectus</name>
    <dbReference type="NCBI Taxonomy" id="200917"/>
    <lineage>
        <taxon>Eukaryota</taxon>
        <taxon>Metazoa</taxon>
        <taxon>Ecdysozoa</taxon>
        <taxon>Arthropoda</taxon>
        <taxon>Hexapoda</taxon>
        <taxon>Insecta</taxon>
        <taxon>Pterygota</taxon>
        <taxon>Neoptera</taxon>
        <taxon>Endopterygota</taxon>
        <taxon>Coleoptera</taxon>
        <taxon>Polyphaga</taxon>
        <taxon>Cucujiformia</taxon>
        <taxon>Chrysomeloidea</taxon>
        <taxon>Chrysomelidae</taxon>
        <taxon>Bruchinae</taxon>
        <taxon>Bruchini</taxon>
        <taxon>Acanthoscelides</taxon>
    </lineage>
</organism>
<evidence type="ECO:0000313" key="1">
    <source>
        <dbReference type="EMBL" id="CAH1990895.1"/>
    </source>
</evidence>
<evidence type="ECO:0008006" key="3">
    <source>
        <dbReference type="Google" id="ProtNLM"/>
    </source>
</evidence>
<name>A0A9P0LAR8_ACAOB</name>